<evidence type="ECO:0000313" key="8">
    <source>
        <dbReference type="Proteomes" id="UP000678499"/>
    </source>
</evidence>
<evidence type="ECO:0000259" key="6">
    <source>
        <dbReference type="PROSITE" id="PS51039"/>
    </source>
</evidence>
<dbReference type="EMBL" id="CAJPEX010000574">
    <property type="protein sequence ID" value="CAG0916343.1"/>
    <property type="molecule type" value="Genomic_DNA"/>
</dbReference>
<dbReference type="Pfam" id="PF01428">
    <property type="entry name" value="zf-AN1"/>
    <property type="match status" value="1"/>
</dbReference>
<feature type="region of interest" description="Disordered" evidence="5">
    <location>
        <begin position="1"/>
        <end position="29"/>
    </location>
</feature>
<dbReference type="EMBL" id="OA882611">
    <property type="protein sequence ID" value="CAD7276191.1"/>
    <property type="molecule type" value="Genomic_DNA"/>
</dbReference>
<dbReference type="AlphaFoldDB" id="A0A7R9BIV4"/>
<keyword evidence="3" id="KW-0862">Zinc</keyword>
<protein>
    <recommendedName>
        <fullName evidence="6">AN1-type domain-containing protein</fullName>
    </recommendedName>
</protein>
<dbReference type="Proteomes" id="UP000678499">
    <property type="component" value="Unassembled WGS sequence"/>
</dbReference>
<evidence type="ECO:0000256" key="4">
    <source>
        <dbReference type="PROSITE-ProRule" id="PRU00449"/>
    </source>
</evidence>
<keyword evidence="2 4" id="KW-0863">Zinc-finger</keyword>
<evidence type="ECO:0000256" key="3">
    <source>
        <dbReference type="ARBA" id="ARBA00022833"/>
    </source>
</evidence>
<dbReference type="PANTHER" id="PTHR10634:SF149">
    <property type="entry name" value="AN1-TYPE DOMAIN-CONTAINING PROTEIN-RELATED"/>
    <property type="match status" value="1"/>
</dbReference>
<reference evidence="7" key="1">
    <citation type="submission" date="2020-11" db="EMBL/GenBank/DDBJ databases">
        <authorList>
            <person name="Tran Van P."/>
        </authorList>
    </citation>
    <scope>NUCLEOTIDE SEQUENCE</scope>
</reference>
<keyword evidence="1" id="KW-0479">Metal-binding</keyword>
<dbReference type="InterPro" id="IPR035896">
    <property type="entry name" value="AN1-like_Znf"/>
</dbReference>
<keyword evidence="8" id="KW-1185">Reference proteome</keyword>
<dbReference type="SMART" id="SM00154">
    <property type="entry name" value="ZnF_AN1"/>
    <property type="match status" value="1"/>
</dbReference>
<organism evidence="7">
    <name type="scientific">Notodromas monacha</name>
    <dbReference type="NCBI Taxonomy" id="399045"/>
    <lineage>
        <taxon>Eukaryota</taxon>
        <taxon>Metazoa</taxon>
        <taxon>Ecdysozoa</taxon>
        <taxon>Arthropoda</taxon>
        <taxon>Crustacea</taxon>
        <taxon>Oligostraca</taxon>
        <taxon>Ostracoda</taxon>
        <taxon>Podocopa</taxon>
        <taxon>Podocopida</taxon>
        <taxon>Cypridocopina</taxon>
        <taxon>Cypridoidea</taxon>
        <taxon>Cyprididae</taxon>
        <taxon>Notodromas</taxon>
    </lineage>
</organism>
<dbReference type="GO" id="GO:0008270">
    <property type="term" value="F:zinc ion binding"/>
    <property type="evidence" value="ECO:0007669"/>
    <property type="project" value="UniProtKB-KW"/>
</dbReference>
<dbReference type="InterPro" id="IPR050652">
    <property type="entry name" value="AN1_A20_ZnFinger"/>
</dbReference>
<evidence type="ECO:0000256" key="1">
    <source>
        <dbReference type="ARBA" id="ARBA00022723"/>
    </source>
</evidence>
<dbReference type="Gene3D" id="4.10.1110.10">
    <property type="entry name" value="AN1-like Zinc finger"/>
    <property type="match status" value="1"/>
</dbReference>
<proteinExistence type="predicted"/>
<dbReference type="OrthoDB" id="428577at2759"/>
<evidence type="ECO:0000313" key="7">
    <source>
        <dbReference type="EMBL" id="CAD7276191.1"/>
    </source>
</evidence>
<dbReference type="FunFam" id="4.10.1110.10:FF:000001">
    <property type="entry name" value="Zinc finger AN1-type containing 6"/>
    <property type="match status" value="1"/>
</dbReference>
<evidence type="ECO:0000256" key="2">
    <source>
        <dbReference type="ARBA" id="ARBA00022771"/>
    </source>
</evidence>
<gene>
    <name evidence="7" type="ORF">NMOB1V02_LOCUS3967</name>
</gene>
<name>A0A7R9BIV4_9CRUS</name>
<accession>A0A7R9BIV4</accession>
<feature type="domain" description="AN1-type" evidence="6">
    <location>
        <begin position="74"/>
        <end position="120"/>
    </location>
</feature>
<dbReference type="PANTHER" id="PTHR10634">
    <property type="entry name" value="AN1-TYPE ZINC FINGER PROTEIN"/>
    <property type="match status" value="1"/>
</dbReference>
<dbReference type="InterPro" id="IPR000058">
    <property type="entry name" value="Znf_AN1"/>
</dbReference>
<evidence type="ECO:0000256" key="5">
    <source>
        <dbReference type="SAM" id="MobiDB-lite"/>
    </source>
</evidence>
<dbReference type="SUPFAM" id="SSF118310">
    <property type="entry name" value="AN1-like Zinc finger"/>
    <property type="match status" value="1"/>
</dbReference>
<dbReference type="PROSITE" id="PS51039">
    <property type="entry name" value="ZF_AN1"/>
    <property type="match status" value="1"/>
</dbReference>
<sequence>MLDGTQNKKQPQEADGPGSDSKGQCDDDLVGAGAALSSAAVLVDTTHQSGPAKEADPCVAPTGATAFNEDGPEKKKRNRCTICKKKVGLTGFGCRCGGLFCAIHRYSDKHDCSFDYRLHGAEEIRRNNPVVKGEKCIAVRRVHSTVLEKDKTTTTTTAIIDVKTTM</sequence>